<accession>A0A511DXT0</accession>
<name>A0A511DXT0_LENKE</name>
<dbReference type="EMBL" id="BJVK01000030">
    <property type="protein sequence ID" value="GEL29037.1"/>
    <property type="molecule type" value="Genomic_DNA"/>
</dbReference>
<protein>
    <submittedName>
        <fullName evidence="1">Uncharacterized protein</fullName>
    </submittedName>
</protein>
<reference evidence="1" key="1">
    <citation type="submission" date="2019-07" db="EMBL/GenBank/DDBJ databases">
        <title>Whole genome shotgun sequence of Lactobacillus kefiri NBRC 15888.</title>
        <authorList>
            <person name="Hosoyama A."/>
            <person name="Uohara A."/>
            <person name="Ohji S."/>
            <person name="Ichikawa N."/>
        </authorList>
    </citation>
    <scope>NUCLEOTIDE SEQUENCE [LARGE SCALE GENOMIC DNA]</scope>
    <source>
        <strain evidence="1">NBRC 15888</strain>
    </source>
</reference>
<evidence type="ECO:0000313" key="2">
    <source>
        <dbReference type="Proteomes" id="UP000321893"/>
    </source>
</evidence>
<keyword evidence="2" id="KW-1185">Reference proteome</keyword>
<sequence>MNCRKYKSAVKTRIHVGTRTILRMGMNEATKYANSISNTMVTLVFKDLKDSKLRFVGWTSKDPRRYRMRIKARPTMAHLIKKLVAERDSFIF</sequence>
<evidence type="ECO:0000313" key="1">
    <source>
        <dbReference type="EMBL" id="GEL29037.1"/>
    </source>
</evidence>
<proteinExistence type="predicted"/>
<dbReference type="Proteomes" id="UP000321893">
    <property type="component" value="Unassembled WGS sequence"/>
</dbReference>
<gene>
    <name evidence="1" type="ORF">LKE01_18570</name>
</gene>
<organism evidence="1 2">
    <name type="scientific">Lentilactobacillus kefiri</name>
    <name type="common">Lactobacillus kefiri</name>
    <dbReference type="NCBI Taxonomy" id="33962"/>
    <lineage>
        <taxon>Bacteria</taxon>
        <taxon>Bacillati</taxon>
        <taxon>Bacillota</taxon>
        <taxon>Bacilli</taxon>
        <taxon>Lactobacillales</taxon>
        <taxon>Lactobacillaceae</taxon>
        <taxon>Lentilactobacillus</taxon>
    </lineage>
</organism>
<dbReference type="AlphaFoldDB" id="A0A511DXT0"/>
<comment type="caution">
    <text evidence="1">The sequence shown here is derived from an EMBL/GenBank/DDBJ whole genome shotgun (WGS) entry which is preliminary data.</text>
</comment>